<protein>
    <submittedName>
        <fullName evidence="1">Uncharacterized protein</fullName>
    </submittedName>
</protein>
<sequence length="70" mass="8071">MSTRYDLDFLPLPKSLLIRNQWTISGKKKEVKRIIPNTHIVKVTKCRISTDTSFRAMVAKSLLHLAETET</sequence>
<evidence type="ECO:0000313" key="1">
    <source>
        <dbReference type="EMBL" id="OPJ66880.1"/>
    </source>
</evidence>
<reference evidence="1 2" key="1">
    <citation type="submission" date="2016-02" db="EMBL/GenBank/DDBJ databases">
        <title>Band-tailed pigeon sequencing and assembly.</title>
        <authorList>
            <person name="Soares A.E."/>
            <person name="Novak B.J."/>
            <person name="Rice E.S."/>
            <person name="O'Connell B."/>
            <person name="Chang D."/>
            <person name="Weber S."/>
            <person name="Shapiro B."/>
        </authorList>
    </citation>
    <scope>NUCLEOTIDE SEQUENCE [LARGE SCALE GENOMIC DNA]</scope>
    <source>
        <strain evidence="1">BTP2013</strain>
        <tissue evidence="1">Blood</tissue>
    </source>
</reference>
<accession>A0A1V4J3Z1</accession>
<keyword evidence="2" id="KW-1185">Reference proteome</keyword>
<comment type="caution">
    <text evidence="1">The sequence shown here is derived from an EMBL/GenBank/DDBJ whole genome shotgun (WGS) entry which is preliminary data.</text>
</comment>
<dbReference type="Proteomes" id="UP000190648">
    <property type="component" value="Unassembled WGS sequence"/>
</dbReference>
<gene>
    <name evidence="1" type="ORF">AV530_016849</name>
</gene>
<organism evidence="1 2">
    <name type="scientific">Patagioenas fasciata monilis</name>
    <dbReference type="NCBI Taxonomy" id="372326"/>
    <lineage>
        <taxon>Eukaryota</taxon>
        <taxon>Metazoa</taxon>
        <taxon>Chordata</taxon>
        <taxon>Craniata</taxon>
        <taxon>Vertebrata</taxon>
        <taxon>Euteleostomi</taxon>
        <taxon>Archelosauria</taxon>
        <taxon>Archosauria</taxon>
        <taxon>Dinosauria</taxon>
        <taxon>Saurischia</taxon>
        <taxon>Theropoda</taxon>
        <taxon>Coelurosauria</taxon>
        <taxon>Aves</taxon>
        <taxon>Neognathae</taxon>
        <taxon>Neoaves</taxon>
        <taxon>Columbimorphae</taxon>
        <taxon>Columbiformes</taxon>
        <taxon>Columbidae</taxon>
        <taxon>Patagioenas</taxon>
    </lineage>
</organism>
<evidence type="ECO:0000313" key="2">
    <source>
        <dbReference type="Proteomes" id="UP000190648"/>
    </source>
</evidence>
<dbReference type="EMBL" id="LSYS01009367">
    <property type="protein sequence ID" value="OPJ66880.1"/>
    <property type="molecule type" value="Genomic_DNA"/>
</dbReference>
<dbReference type="AlphaFoldDB" id="A0A1V4J3Z1"/>
<proteinExistence type="predicted"/>
<name>A0A1V4J3Z1_PATFA</name>